<dbReference type="InterPro" id="IPR020622">
    <property type="entry name" value="Ala_racemase_pyridoxalP-BS"/>
</dbReference>
<proteinExistence type="predicted"/>
<feature type="domain" description="Alanine racemase N-terminal" evidence="1">
    <location>
        <begin position="16"/>
        <end position="157"/>
    </location>
</feature>
<dbReference type="GO" id="GO:0003824">
    <property type="term" value="F:catalytic activity"/>
    <property type="evidence" value="ECO:0007669"/>
    <property type="project" value="InterPro"/>
</dbReference>
<dbReference type="AlphaFoldDB" id="A0A641ATF5"/>
<dbReference type="InterPro" id="IPR001608">
    <property type="entry name" value="Ala_racemase_N"/>
</dbReference>
<protein>
    <submittedName>
        <fullName evidence="2">Alanine racemase</fullName>
    </submittedName>
</protein>
<evidence type="ECO:0000313" key="2">
    <source>
        <dbReference type="EMBL" id="KAA1380331.1"/>
    </source>
</evidence>
<organism evidence="2 3">
    <name type="scientific">Aeromicrobium fastidiosum</name>
    <dbReference type="NCBI Taxonomy" id="52699"/>
    <lineage>
        <taxon>Bacteria</taxon>
        <taxon>Bacillati</taxon>
        <taxon>Actinomycetota</taxon>
        <taxon>Actinomycetes</taxon>
        <taxon>Propionibacteriales</taxon>
        <taxon>Nocardioidaceae</taxon>
        <taxon>Aeromicrobium</taxon>
    </lineage>
</organism>
<dbReference type="InterPro" id="IPR029066">
    <property type="entry name" value="PLP-binding_barrel"/>
</dbReference>
<evidence type="ECO:0000313" key="3">
    <source>
        <dbReference type="Proteomes" id="UP001515100"/>
    </source>
</evidence>
<accession>A0A641ATF5</accession>
<dbReference type="Gene3D" id="2.40.37.10">
    <property type="entry name" value="Lyase, Ornithine Decarboxylase, Chain A, domain 1"/>
    <property type="match status" value="1"/>
</dbReference>
<dbReference type="Pfam" id="PF01168">
    <property type="entry name" value="Ala_racemase_N"/>
    <property type="match status" value="1"/>
</dbReference>
<reference evidence="2" key="1">
    <citation type="submission" date="2019-09" db="EMBL/GenBank/DDBJ databases">
        <authorList>
            <person name="Li J."/>
        </authorList>
    </citation>
    <scope>NUCLEOTIDE SEQUENCE [LARGE SCALE GENOMIC DNA]</scope>
    <source>
        <strain evidence="2">NRBC 14897</strain>
    </source>
</reference>
<dbReference type="SUPFAM" id="SSF51419">
    <property type="entry name" value="PLP-binding barrel"/>
    <property type="match status" value="1"/>
</dbReference>
<evidence type="ECO:0000259" key="1">
    <source>
        <dbReference type="Pfam" id="PF01168"/>
    </source>
</evidence>
<name>A0A641ATF5_9ACTN</name>
<dbReference type="PROSITE" id="PS00395">
    <property type="entry name" value="ALANINE_RACEMASE"/>
    <property type="match status" value="1"/>
</dbReference>
<dbReference type="Gene3D" id="3.20.20.10">
    <property type="entry name" value="Alanine racemase"/>
    <property type="match status" value="1"/>
</dbReference>
<gene>
    <name evidence="2" type="ORF">ESP62_003835</name>
</gene>
<sequence length="353" mass="36824">MSGFELDVDAARWRRHVAATVEARRGLVPVIKGNGYGLGRSLLAMEAAAVGLGTIAVGTYAEVPGALASFAGDVMVMTPWRPFFTDAVLDDRVIHTLGRISDVADLAALAPSARVLLEGETSMSRHGLDRHELAAAVAALGDLRLEGFAIHLPLQAASGGPGRPGGNVAEAESWAAALETSQVDTTTLYVSHLTPGEVGALAARRPQLDIRPRIGTSLWLGDLGALSVRATVLDSHLVSRGEHIGYRQRAMPRDGTLLVIAGGTSHGIGLEAPKASSGAVQRGKLLAKGGLEAAGLSLSPFTIAGKQRWFAEPPHMQASMIFVPASVTAPEVGDAVDVAVRFTTATFDSINLR</sequence>
<comment type="caution">
    <text evidence="2">The sequence shown here is derived from an EMBL/GenBank/DDBJ whole genome shotgun (WGS) entry which is preliminary data.</text>
</comment>
<dbReference type="EMBL" id="SDPP02000001">
    <property type="protein sequence ID" value="KAA1380331.1"/>
    <property type="molecule type" value="Genomic_DNA"/>
</dbReference>
<dbReference type="Proteomes" id="UP001515100">
    <property type="component" value="Unassembled WGS sequence"/>
</dbReference>
<dbReference type="InterPro" id="IPR009006">
    <property type="entry name" value="Ala_racemase/Decarboxylase_C"/>
</dbReference>
<dbReference type="OrthoDB" id="2986620at2"/>
<keyword evidence="3" id="KW-1185">Reference proteome</keyword>
<dbReference type="RefSeq" id="WP_129180688.1">
    <property type="nucleotide sequence ID" value="NZ_JAGIOG010000001.1"/>
</dbReference>